<dbReference type="AlphaFoldDB" id="A0A0F4GFL6"/>
<accession>A0A0F4GFL6</accession>
<organism evidence="1 2">
    <name type="scientific">Zymoseptoria brevis</name>
    <dbReference type="NCBI Taxonomy" id="1047168"/>
    <lineage>
        <taxon>Eukaryota</taxon>
        <taxon>Fungi</taxon>
        <taxon>Dikarya</taxon>
        <taxon>Ascomycota</taxon>
        <taxon>Pezizomycotina</taxon>
        <taxon>Dothideomycetes</taxon>
        <taxon>Dothideomycetidae</taxon>
        <taxon>Mycosphaerellales</taxon>
        <taxon>Mycosphaerellaceae</taxon>
        <taxon>Zymoseptoria</taxon>
    </lineage>
</organism>
<evidence type="ECO:0000313" key="1">
    <source>
        <dbReference type="EMBL" id="KJX96231.1"/>
    </source>
</evidence>
<dbReference type="EMBL" id="LAFY01000685">
    <property type="protein sequence ID" value="KJX96231.1"/>
    <property type="molecule type" value="Genomic_DNA"/>
</dbReference>
<sequence length="181" mass="20389">MDVREVRRPGDLTASGLLYEGSDFHSWAESTCALLRVRELMPAGFTFDALMALNWSLVRTKLPKQGEATKVILGRISPNVLQRTAVSLRLNTRELFRALQEASKPFRLMDLPPELRNRVYQAALDDASPDQEVCITGSQRSKTLPLLQVSRGIRAETRPLYFGTMTFKVEHVKSKSDPVKT</sequence>
<keyword evidence="2" id="KW-1185">Reference proteome</keyword>
<dbReference type="PANTHER" id="PTHR42085">
    <property type="entry name" value="F-BOX DOMAIN-CONTAINING PROTEIN"/>
    <property type="match status" value="1"/>
</dbReference>
<name>A0A0F4GFL6_9PEZI</name>
<dbReference type="PANTHER" id="PTHR42085:SF1">
    <property type="entry name" value="F-BOX DOMAIN-CONTAINING PROTEIN"/>
    <property type="match status" value="1"/>
</dbReference>
<proteinExistence type="predicted"/>
<dbReference type="Proteomes" id="UP000033647">
    <property type="component" value="Unassembled WGS sequence"/>
</dbReference>
<dbReference type="InterPro" id="IPR038883">
    <property type="entry name" value="AN11006-like"/>
</dbReference>
<gene>
    <name evidence="1" type="ORF">TI39_contig693g00002</name>
</gene>
<evidence type="ECO:0000313" key="2">
    <source>
        <dbReference type="Proteomes" id="UP000033647"/>
    </source>
</evidence>
<evidence type="ECO:0008006" key="3">
    <source>
        <dbReference type="Google" id="ProtNLM"/>
    </source>
</evidence>
<reference evidence="1 2" key="1">
    <citation type="submission" date="2015-03" db="EMBL/GenBank/DDBJ databases">
        <title>RNA-seq based gene annotation and comparative genomics of four Zymoseptoria species reveal species-specific pathogenicity related genes and transposable element activity.</title>
        <authorList>
            <person name="Grandaubert J."/>
            <person name="Bhattacharyya A."/>
            <person name="Stukenbrock E.H."/>
        </authorList>
    </citation>
    <scope>NUCLEOTIDE SEQUENCE [LARGE SCALE GENOMIC DNA]</scope>
    <source>
        <strain evidence="1 2">Zb18110</strain>
    </source>
</reference>
<comment type="caution">
    <text evidence="1">The sequence shown here is derived from an EMBL/GenBank/DDBJ whole genome shotgun (WGS) entry which is preliminary data.</text>
</comment>
<dbReference type="OrthoDB" id="3648975at2759"/>
<protein>
    <recommendedName>
        <fullName evidence="3">F-box domain-containing protein</fullName>
    </recommendedName>
</protein>